<proteinExistence type="predicted"/>
<accession>A0A9J5Z5E5</accession>
<dbReference type="AlphaFoldDB" id="A0A9J5Z5E5"/>
<evidence type="ECO:0000313" key="2">
    <source>
        <dbReference type="Proteomes" id="UP000824120"/>
    </source>
</evidence>
<dbReference type="Proteomes" id="UP000824120">
    <property type="component" value="Chromosome 5"/>
</dbReference>
<reference evidence="1 2" key="1">
    <citation type="submission" date="2020-09" db="EMBL/GenBank/DDBJ databases">
        <title>De no assembly of potato wild relative species, Solanum commersonii.</title>
        <authorList>
            <person name="Cho K."/>
        </authorList>
    </citation>
    <scope>NUCLEOTIDE SEQUENCE [LARGE SCALE GENOMIC DNA]</scope>
    <source>
        <strain evidence="1">LZ3.2</strain>
        <tissue evidence="1">Leaf</tissue>
    </source>
</reference>
<protein>
    <submittedName>
        <fullName evidence="1">Uncharacterized protein</fullName>
    </submittedName>
</protein>
<evidence type="ECO:0000313" key="1">
    <source>
        <dbReference type="EMBL" id="KAG5607119.1"/>
    </source>
</evidence>
<keyword evidence="2" id="KW-1185">Reference proteome</keyword>
<organism evidence="1 2">
    <name type="scientific">Solanum commersonii</name>
    <name type="common">Commerson's wild potato</name>
    <name type="synonym">Commerson's nightshade</name>
    <dbReference type="NCBI Taxonomy" id="4109"/>
    <lineage>
        <taxon>Eukaryota</taxon>
        <taxon>Viridiplantae</taxon>
        <taxon>Streptophyta</taxon>
        <taxon>Embryophyta</taxon>
        <taxon>Tracheophyta</taxon>
        <taxon>Spermatophyta</taxon>
        <taxon>Magnoliopsida</taxon>
        <taxon>eudicotyledons</taxon>
        <taxon>Gunneridae</taxon>
        <taxon>Pentapetalae</taxon>
        <taxon>asterids</taxon>
        <taxon>lamiids</taxon>
        <taxon>Solanales</taxon>
        <taxon>Solanaceae</taxon>
        <taxon>Solanoideae</taxon>
        <taxon>Solaneae</taxon>
        <taxon>Solanum</taxon>
    </lineage>
</organism>
<name>A0A9J5Z5E5_SOLCO</name>
<gene>
    <name evidence="1" type="ORF">H5410_028611</name>
</gene>
<comment type="caution">
    <text evidence="1">The sequence shown here is derived from an EMBL/GenBank/DDBJ whole genome shotgun (WGS) entry which is preliminary data.</text>
</comment>
<dbReference type="OrthoDB" id="1301844at2759"/>
<dbReference type="EMBL" id="JACXVP010000005">
    <property type="protein sequence ID" value="KAG5607119.1"/>
    <property type="molecule type" value="Genomic_DNA"/>
</dbReference>
<sequence>MEECTQKSRVIGLACEGETKWIIRKLTDGPAEVDISSIVSMPRLGKTTLMEHYLLLHPTLEHTPHIRSPKFWPGPVSSIEECTQTSRYMESTVLLPQPHNW</sequence>